<dbReference type="Proteomes" id="UP000381260">
    <property type="component" value="Chromosome"/>
</dbReference>
<proteinExistence type="predicted"/>
<accession>A0A5Q2VE04</accession>
<name>A0A5Q2VE04_SERPR</name>
<keyword evidence="1" id="KW-1133">Transmembrane helix</keyword>
<sequence length="97" mass="11148">MKFKSNKRLGASLTKESLTNYIKIQTVSRQNHSPKNKSGSIRKLTSMTVSKGSSTPENKLKRTAIQWMERYAWHGVFIVSGLFWLVVCGFIWFIHSL</sequence>
<reference evidence="2 3" key="1">
    <citation type="submission" date="2019-11" db="EMBL/GenBank/DDBJ databases">
        <title>The Phosphoenolpyruvate Phosphotransferase System Regulates Serratia proteamaculans 336X Biofilm Formation and Wheat Roots colonization.</title>
        <authorList>
            <person name="Liu F."/>
        </authorList>
    </citation>
    <scope>NUCLEOTIDE SEQUENCE [LARGE SCALE GENOMIC DNA]</scope>
    <source>
        <strain evidence="2 3">336X</strain>
    </source>
</reference>
<keyword evidence="1" id="KW-0812">Transmembrane</keyword>
<dbReference type="EMBL" id="CP045913">
    <property type="protein sequence ID" value="QGH63832.1"/>
    <property type="molecule type" value="Genomic_DNA"/>
</dbReference>
<protein>
    <submittedName>
        <fullName evidence="2">Uncharacterized protein</fullName>
    </submittedName>
</protein>
<evidence type="ECO:0000313" key="2">
    <source>
        <dbReference type="EMBL" id="QGH63832.1"/>
    </source>
</evidence>
<organism evidence="2 3">
    <name type="scientific">Serratia proteamaculans</name>
    <dbReference type="NCBI Taxonomy" id="28151"/>
    <lineage>
        <taxon>Bacteria</taxon>
        <taxon>Pseudomonadati</taxon>
        <taxon>Pseudomonadota</taxon>
        <taxon>Gammaproteobacteria</taxon>
        <taxon>Enterobacterales</taxon>
        <taxon>Yersiniaceae</taxon>
        <taxon>Serratia</taxon>
    </lineage>
</organism>
<evidence type="ECO:0000256" key="1">
    <source>
        <dbReference type="SAM" id="Phobius"/>
    </source>
</evidence>
<keyword evidence="1" id="KW-0472">Membrane</keyword>
<dbReference type="AlphaFoldDB" id="A0A5Q2VE04"/>
<evidence type="ECO:0000313" key="3">
    <source>
        <dbReference type="Proteomes" id="UP000381260"/>
    </source>
</evidence>
<feature type="transmembrane region" description="Helical" evidence="1">
    <location>
        <begin position="71"/>
        <end position="94"/>
    </location>
</feature>
<gene>
    <name evidence="2" type="ORF">GHV41_24540</name>
</gene>
<dbReference type="RefSeq" id="WP_153860496.1">
    <property type="nucleotide sequence ID" value="NZ_CP045913.1"/>
</dbReference>